<dbReference type="Proteomes" id="UP001500979">
    <property type="component" value="Unassembled WGS sequence"/>
</dbReference>
<protein>
    <recommendedName>
        <fullName evidence="3">Major capsid protein E</fullName>
    </recommendedName>
</protein>
<dbReference type="RefSeq" id="WP_344677416.1">
    <property type="nucleotide sequence ID" value="NZ_BAAAUX010000001.1"/>
</dbReference>
<dbReference type="Pfam" id="PF03864">
    <property type="entry name" value="Phage_cap_E"/>
    <property type="match status" value="1"/>
</dbReference>
<evidence type="ECO:0000313" key="2">
    <source>
        <dbReference type="Proteomes" id="UP001500979"/>
    </source>
</evidence>
<name>A0ABN3V114_9PSEU</name>
<dbReference type="Gene3D" id="3.90.1690.10">
    <property type="entry name" value="phage-related protein like domain"/>
    <property type="match status" value="1"/>
</dbReference>
<dbReference type="InterPro" id="IPR053738">
    <property type="entry name" value="Lambda_capsid_assembly"/>
</dbReference>
<evidence type="ECO:0000313" key="1">
    <source>
        <dbReference type="EMBL" id="GAA2774057.1"/>
    </source>
</evidence>
<reference evidence="1 2" key="1">
    <citation type="journal article" date="2019" name="Int. J. Syst. Evol. Microbiol.">
        <title>The Global Catalogue of Microorganisms (GCM) 10K type strain sequencing project: providing services to taxonomists for standard genome sequencing and annotation.</title>
        <authorList>
            <consortium name="The Broad Institute Genomics Platform"/>
            <consortium name="The Broad Institute Genome Sequencing Center for Infectious Disease"/>
            <person name="Wu L."/>
            <person name="Ma J."/>
        </authorList>
    </citation>
    <scope>NUCLEOTIDE SEQUENCE [LARGE SCALE GENOMIC DNA]</scope>
    <source>
        <strain evidence="1 2">JCM 9383</strain>
    </source>
</reference>
<evidence type="ECO:0008006" key="3">
    <source>
        <dbReference type="Google" id="ProtNLM"/>
    </source>
</evidence>
<organism evidence="1 2">
    <name type="scientific">Saccharopolyspora taberi</name>
    <dbReference type="NCBI Taxonomy" id="60895"/>
    <lineage>
        <taxon>Bacteria</taxon>
        <taxon>Bacillati</taxon>
        <taxon>Actinomycetota</taxon>
        <taxon>Actinomycetes</taxon>
        <taxon>Pseudonocardiales</taxon>
        <taxon>Pseudonocardiaceae</taxon>
        <taxon>Saccharopolyspora</taxon>
    </lineage>
</organism>
<gene>
    <name evidence="1" type="ORF">GCM10010470_02350</name>
</gene>
<dbReference type="InterPro" id="IPR005564">
    <property type="entry name" value="Major_capsid_GpE"/>
</dbReference>
<comment type="caution">
    <text evidence="1">The sequence shown here is derived from an EMBL/GenBank/DDBJ whole genome shotgun (WGS) entry which is preliminary data.</text>
</comment>
<keyword evidence="2" id="KW-1185">Reference proteome</keyword>
<dbReference type="EMBL" id="BAAAUX010000001">
    <property type="protein sequence ID" value="GAA2774057.1"/>
    <property type="molecule type" value="Genomic_DNA"/>
</dbReference>
<proteinExistence type="predicted"/>
<sequence>MADFYDLITPAELTGYARQSLADRADNQFSLTRWLPHRQVNDLVYRFSRGGGGLIEAASYRAYDAEPGFGRREGISRVQGELPPLGEQYVLGEYDHLRLRANAAPEIRELLLRDAERISRSIDARLEIARGDALVNGSVTLSEDGVEATVDFGRDPSMEVTAAVAWSNHATSTPLDDIQAWTEAYEDINGAPPQAVLTSRMVFRHLLQNDQIRAQLYPNAPQMRMTPQDVNAFLEQWGLPPVTTYEARVRRDGVSTRIIPEDKFLLLPQTGTSGGPTEGELGATLWGTTAEAQEAGYGIGQGDHPGMVVAAFRETKTPIRVYTIGSAIGIPIMANPNLAMAATVL</sequence>
<accession>A0ABN3V114</accession>